<keyword evidence="11" id="KW-1185">Reference proteome</keyword>
<evidence type="ECO:0000313" key="11">
    <source>
        <dbReference type="Proteomes" id="UP000054350"/>
    </source>
</evidence>
<evidence type="ECO:0000256" key="6">
    <source>
        <dbReference type="PROSITE-ProRule" id="PRU00560"/>
    </source>
</evidence>
<dbReference type="PROSITE" id="PS51198">
    <property type="entry name" value="UVRD_HELICASE_ATP_BIND"/>
    <property type="match status" value="1"/>
</dbReference>
<organism evidence="10 11">
    <name type="scientific">Allomyces macrogynus (strain ATCC 38327)</name>
    <name type="common">Allomyces javanicus var. macrogynus</name>
    <dbReference type="NCBI Taxonomy" id="578462"/>
    <lineage>
        <taxon>Eukaryota</taxon>
        <taxon>Fungi</taxon>
        <taxon>Fungi incertae sedis</taxon>
        <taxon>Blastocladiomycota</taxon>
        <taxon>Blastocladiomycetes</taxon>
        <taxon>Blastocladiales</taxon>
        <taxon>Blastocladiaceae</taxon>
        <taxon>Allomyces</taxon>
    </lineage>
</organism>
<feature type="compositionally biased region" description="Basic and acidic residues" evidence="8">
    <location>
        <begin position="2210"/>
        <end position="2227"/>
    </location>
</feature>
<dbReference type="GO" id="GO:0004386">
    <property type="term" value="F:helicase activity"/>
    <property type="evidence" value="ECO:0007669"/>
    <property type="project" value="UniProtKB-UniRule"/>
</dbReference>
<dbReference type="InterPro" id="IPR014016">
    <property type="entry name" value="UvrD-like_ATP-bd"/>
</dbReference>
<dbReference type="SUPFAM" id="SSF52540">
    <property type="entry name" value="P-loop containing nucleoside triphosphate hydrolases"/>
    <property type="match status" value="2"/>
</dbReference>
<evidence type="ECO:0000259" key="9">
    <source>
        <dbReference type="PROSITE" id="PS51198"/>
    </source>
</evidence>
<dbReference type="Pfam" id="PF00580">
    <property type="entry name" value="UvrD-helicase"/>
    <property type="match status" value="1"/>
</dbReference>
<dbReference type="EMBL" id="GG745375">
    <property type="protein sequence ID" value="KNE71919.1"/>
    <property type="molecule type" value="Genomic_DNA"/>
</dbReference>
<feature type="compositionally biased region" description="Basic and acidic residues" evidence="8">
    <location>
        <begin position="2175"/>
        <end position="2188"/>
    </location>
</feature>
<keyword evidence="4 6" id="KW-0347">Helicase</keyword>
<keyword evidence="5 6" id="KW-0067">ATP-binding</keyword>
<sequence length="2874" mass="319885">MIGARAGTARPTVGDRVLNTTDQQKMLDHYGSNVGYLPNDLMSRLARADKLADELLLLDSLDAFLAPRDKLSLVDHQGNALEHLPDRFISPAEYAHLQLPLFLEEFRHAMAARIEQHVQGAGPPAYSLGKSAKRSTQPENRSTYVTYSTEVEVIDPRVDRDLLTPGTLAVVGRYPQLDQVMHDGAYVIALLSSAPDMDVWVTTRPNLRVRVAFHARSGSVEVLGDSDLHLIVLGQITGTSRTHSALHELSRWNAMHDKPLLRAVLDPPRDLTAVERELRSFALSAGMYGRHRWLINLKLNAAQMHAISNVVSATQQKVFVVEGPPGTGKTSTILGMLVQLLDQGERCLVTGPTNMAATETAKRLIQFTRHAREDMGSDLPFRLGDMALVGNATRLGLDNDLRLIFVEDRVHRLRALRVAIDAACTATNALLHGFDRVWADHVAEQEHKGKTAVPVGMREMDAMWDYYLATLNDWVVEWGKIHAGIDAVEHAVPTALLQNKHVDEAAYFVERVCKRLKDLVDKAAAVRTVSTQYILSISNSFDQRTLARSYDPAVSQFLATKKRIEDRLGRIYGALHSIIVLCGMSDQEMSQHAKVWFSTVSSSVRIKGTIQTVIVDEAAQLVEGDTSLLLQLPKLRRMVLVGDDRQLPSVVTSDVAKQGKYDRSTLERLKAIGYPTVFLDTQYRMHPRISAFPQQQFYAGMLKDHVDYTKLGRFDRSWHGMGEHLAPYLFIDVEGTESLGPVSLSYSNPIEAEYIKKMLMSVAATLPGGTRVEVGVIAPYTDQCKLLQTVLAKVPGTRVVETNARHNMLVIKGKLVVSINSIDGFQGQERDIIIFSCVRSNSKGNIGFLGDPRRLNVAITRAKYSCWIVGHAETLLKREVWKRLIMDAHSRDLLLDASRLPFYNEVQAVVVAAKVEKLIESATGAVAARPSARRSAPVAAAAATVKSRGQSHFLNFEGAVWESSWSHQMVETMRRMAIDDRAAVIRKMVRVLDGKFGVRFTGKQSSGNLSNMLVTGEAGKYAFVWSLALRGVKDSVKQIIKFWWLGPRSGIAQGVQQARSALGNHSDKYIAVCRKVKRSPGKDDVYMPTTVPGGFEFMRTLRRSTCTEVDLAENTSASQLELIKSYQLNHALWEKFAVESVEALHEFDLLCDLTPQEKELVRQEGSMFCIGRSGTGKTTVMLLKLWQREHVYRKRGSADEPLTQLLLTLSPTLAANLQTQYEKYSKLLPEVSEDMAKKSAPRIASWGNVVDWLDSRLTQPFFQHERVFAAIVDEDQDETVRGTGAVENNDGDVDELQDEWDHDDDLDSDHPIGLHRKDKAVDFGRFERAYYPLLPKPVRAFDPAYLWTQIQGVICGSLEALQSPMGVLTKDGYIGLAAYRTSTLSNSDRATIYNGYVWYARKKRARHEWDMADVVRHIYARGSEVPRDIEYVYVDEAQDLSMAQIALLSLICANPDGFLFAGDTAQTITCSAFRFQDMKATFYSEFLNRIQEWSYRKAKVPPLHTLTQNFRTHVGVLQLAARLVELLVKHFPHSIDQLEPEKALNDGPLPFLFHGDEDAFIRQVFGTSSRRCSLGASQAFLVRDDNEKERVLQMMRRHELEDGQVLTIFESKGLEFNDVLLFNLVSTSPFKKWKLLAKGQHIDPMEHATLAHELKLLYVAVTRAKEGLWIYEERGEGNTLLKMLADETLVRRDSLIDSILTFTRESDPVLWEQQGLKLFDSMQYHLAHTCFKRAGNTTKMALCAAHMAFEDAEKQEGARHGGPQKAAAMYATAAAKFVDLGMFSKAAEAFMRAKRFRDATAMFIKTGALEDALEAAWNTGDLDFVHATIVDASSGAIGTVTAAVLEKCARVATIRSLKKNATDVNVQRFAQLLDSATKQRLFKRYRMSLLLQLNVQEQKYELNAPIYERMHEWAEAAQQWGKSGDQVKAALCARVLVVPHLLALAIGKYDDWPTLAKAATDEMARCGVNIGGSIVATLEVIGAHTNFPQLLLEKLGNVSCSDRDAATIMPVMSLLRARTLHRYIGTLINDKTFGEWTVDLVQEMLMHTKAAMNVYLNLLSDLAHLDSRQGILPALLAYAKDISVPHGHVLAAHIVLEALQIESGASKAAAKGDQKDSAHADAKGGGNNDSGKGDSSRPALVDAKSDANGADIGEAKGAPQVGAKGNKRRAPKRSARVEAKGEGDDQVKGTRAAQADDTGDAHGTGSLKSGEGDTKGDGKSDAKDAARVESKCNVKGDLVMVKSETLCARLSKALTERLCTAARILVDFLSKIIRRMEHAGAKLATRDARHQAALDRFYLQLAAFELMLDIRSRTGDQSLPAPPSGWFRSLFPASISGINAVELAQIRKSNEVQVAYRGLLDLSSGSGFAAGNVVRALCLMGSYHGEFPSPPDQPAFLCRLHEGLTRIHLPYEMRDGSRHWHLYDGCRALFDCFSQVLTMKRLHKTVDVLDLLFHLERATTLLLVLTMRFDSVVLTERLMTLLDTIDPALFSAHLALFAYPRRRHIPVSCYDMCVTMAHLVSKILAKDHTVWRLAESQLTDQLSMNQFRTRLAVLQLLFHFNFGKQQRGLHTLVERGLLLNEDGHLAPTMTYGAIVVDRWALAQNQFNVHLAQVASAGESLFVCISMEPGTSGRFQLNPHLSMLPQRLVVQYPSLNVWHVNIYGHGEKGAAAAPVKPVEIRRMDLDEDRGPAASTGSSAENLEALMRKEQQRHAIRLPERVHTAVKVWVVRMRRFRALQAEQSKHALTPAMQVEFEELQVAREGKEPGRGLMLPVYVPRAVRRYRQLVRDMRLGMLRAHAAATELVKTVRLDEANEDELQTALDEATIDERELAAKCVKEPIGELARQMVEMSNKVEKLNKVVADLRTKFGVPAA</sequence>
<reference evidence="10 11" key="1">
    <citation type="submission" date="2009-11" db="EMBL/GenBank/DDBJ databases">
        <title>Annotation of Allomyces macrogynus ATCC 38327.</title>
        <authorList>
            <consortium name="The Broad Institute Genome Sequencing Platform"/>
            <person name="Russ C."/>
            <person name="Cuomo C."/>
            <person name="Burger G."/>
            <person name="Gray M.W."/>
            <person name="Holland P.W.H."/>
            <person name="King N."/>
            <person name="Lang F.B.F."/>
            <person name="Roger A.J."/>
            <person name="Ruiz-Trillo I."/>
            <person name="Young S.K."/>
            <person name="Zeng Q."/>
            <person name="Gargeya S."/>
            <person name="Fitzgerald M."/>
            <person name="Haas B."/>
            <person name="Abouelleil A."/>
            <person name="Alvarado L."/>
            <person name="Arachchi H.M."/>
            <person name="Berlin A."/>
            <person name="Chapman S.B."/>
            <person name="Gearin G."/>
            <person name="Goldberg J."/>
            <person name="Griggs A."/>
            <person name="Gujja S."/>
            <person name="Hansen M."/>
            <person name="Heiman D."/>
            <person name="Howarth C."/>
            <person name="Larimer J."/>
            <person name="Lui A."/>
            <person name="MacDonald P.J.P."/>
            <person name="McCowen C."/>
            <person name="Montmayeur A."/>
            <person name="Murphy C."/>
            <person name="Neiman D."/>
            <person name="Pearson M."/>
            <person name="Priest M."/>
            <person name="Roberts A."/>
            <person name="Saif S."/>
            <person name="Shea T."/>
            <person name="Sisk P."/>
            <person name="Stolte C."/>
            <person name="Sykes S."/>
            <person name="Wortman J."/>
            <person name="Nusbaum C."/>
            <person name="Birren B."/>
        </authorList>
    </citation>
    <scope>NUCLEOTIDE SEQUENCE [LARGE SCALE GENOMIC DNA]</scope>
    <source>
        <strain evidence="10 11">ATCC 38327</strain>
    </source>
</reference>
<feature type="compositionally biased region" description="Basic and acidic residues" evidence="8">
    <location>
        <begin position="2110"/>
        <end position="2122"/>
    </location>
</feature>
<dbReference type="InterPro" id="IPR047187">
    <property type="entry name" value="SF1_C_Upf1"/>
</dbReference>
<feature type="compositionally biased region" description="Basic residues" evidence="8">
    <location>
        <begin position="2165"/>
        <end position="2174"/>
    </location>
</feature>
<dbReference type="InterPro" id="IPR041679">
    <property type="entry name" value="DNA2/NAM7-like_C"/>
</dbReference>
<reference evidence="11" key="2">
    <citation type="submission" date="2009-11" db="EMBL/GenBank/DDBJ databases">
        <title>The Genome Sequence of Allomyces macrogynus strain ATCC 38327.</title>
        <authorList>
            <consortium name="The Broad Institute Genome Sequencing Platform"/>
            <person name="Russ C."/>
            <person name="Cuomo C."/>
            <person name="Shea T."/>
            <person name="Young S.K."/>
            <person name="Zeng Q."/>
            <person name="Koehrsen M."/>
            <person name="Haas B."/>
            <person name="Borodovsky M."/>
            <person name="Guigo R."/>
            <person name="Alvarado L."/>
            <person name="Berlin A."/>
            <person name="Borenstein D."/>
            <person name="Chen Z."/>
            <person name="Engels R."/>
            <person name="Freedman E."/>
            <person name="Gellesch M."/>
            <person name="Goldberg J."/>
            <person name="Griggs A."/>
            <person name="Gujja S."/>
            <person name="Heiman D."/>
            <person name="Hepburn T."/>
            <person name="Howarth C."/>
            <person name="Jen D."/>
            <person name="Larson L."/>
            <person name="Lewis B."/>
            <person name="Mehta T."/>
            <person name="Park D."/>
            <person name="Pearson M."/>
            <person name="Roberts A."/>
            <person name="Saif S."/>
            <person name="Shenoy N."/>
            <person name="Sisk P."/>
            <person name="Stolte C."/>
            <person name="Sykes S."/>
            <person name="Walk T."/>
            <person name="White J."/>
            <person name="Yandava C."/>
            <person name="Burger G."/>
            <person name="Gray M.W."/>
            <person name="Holland P.W.H."/>
            <person name="King N."/>
            <person name="Lang F.B.F."/>
            <person name="Roger A.J."/>
            <person name="Ruiz-Trillo I."/>
            <person name="Lander E."/>
            <person name="Nusbaum C."/>
        </authorList>
    </citation>
    <scope>NUCLEOTIDE SEQUENCE [LARGE SCALE GENOMIC DNA]</scope>
    <source>
        <strain evidence="11">ATCC 38327</strain>
    </source>
</reference>
<name>A0A0L0TBG8_ALLM3</name>
<keyword evidence="3 6" id="KW-0378">Hydrolase</keyword>
<evidence type="ECO:0000256" key="4">
    <source>
        <dbReference type="ARBA" id="ARBA00022806"/>
    </source>
</evidence>
<evidence type="ECO:0000256" key="7">
    <source>
        <dbReference type="SAM" id="Coils"/>
    </source>
</evidence>
<feature type="region of interest" description="Disordered" evidence="8">
    <location>
        <begin position="2109"/>
        <end position="2227"/>
    </location>
</feature>
<dbReference type="Gene3D" id="3.40.50.300">
    <property type="entry name" value="P-loop containing nucleotide triphosphate hydrolases"/>
    <property type="match status" value="4"/>
</dbReference>
<keyword evidence="7" id="KW-0175">Coiled coil</keyword>
<evidence type="ECO:0000313" key="10">
    <source>
        <dbReference type="EMBL" id="KNE71919.1"/>
    </source>
</evidence>
<evidence type="ECO:0000256" key="5">
    <source>
        <dbReference type="ARBA" id="ARBA00022840"/>
    </source>
</evidence>
<accession>A0A0L0TBG8</accession>
<evidence type="ECO:0000256" key="8">
    <source>
        <dbReference type="SAM" id="MobiDB-lite"/>
    </source>
</evidence>
<evidence type="ECO:0000256" key="1">
    <source>
        <dbReference type="ARBA" id="ARBA00007913"/>
    </source>
</evidence>
<dbReference type="InterPro" id="IPR027417">
    <property type="entry name" value="P-loop_NTPase"/>
</dbReference>
<dbReference type="VEuPathDB" id="FungiDB:AMAG_16343"/>
<dbReference type="PANTHER" id="PTHR21529:SF4">
    <property type="entry name" value="TPR AND ANKYRIN REPEAT-CONTAINING PROTEIN 1"/>
    <property type="match status" value="1"/>
</dbReference>
<dbReference type="FunFam" id="3.40.50.300:FF:000326">
    <property type="entry name" value="P-loop containing nucleoside triphosphate hydrolase"/>
    <property type="match status" value="1"/>
</dbReference>
<comment type="similarity">
    <text evidence="1">Belongs to the DNA2/NAM7 helicase family.</text>
</comment>
<dbReference type="InterPro" id="IPR014017">
    <property type="entry name" value="DNA_helicase_UvrD-like_C"/>
</dbReference>
<dbReference type="Pfam" id="PF13361">
    <property type="entry name" value="UvrD_C"/>
    <property type="match status" value="1"/>
</dbReference>
<feature type="binding site" evidence="6">
    <location>
        <begin position="1171"/>
        <end position="1178"/>
    </location>
    <ligand>
        <name>ATP</name>
        <dbReference type="ChEBI" id="CHEBI:30616"/>
    </ligand>
</feature>
<evidence type="ECO:0000256" key="2">
    <source>
        <dbReference type="ARBA" id="ARBA00022741"/>
    </source>
</evidence>
<protein>
    <recommendedName>
        <fullName evidence="9">UvrD-like helicase ATP-binding domain-containing protein</fullName>
    </recommendedName>
</protein>
<dbReference type="Proteomes" id="UP000054350">
    <property type="component" value="Unassembled WGS sequence"/>
</dbReference>
<feature type="coiled-coil region" evidence="7">
    <location>
        <begin position="2841"/>
        <end position="2868"/>
    </location>
</feature>
<dbReference type="InterPro" id="IPR039904">
    <property type="entry name" value="TRANK1"/>
</dbReference>
<dbReference type="Pfam" id="PF13086">
    <property type="entry name" value="AAA_11"/>
    <property type="match status" value="1"/>
</dbReference>
<dbReference type="GO" id="GO:0016787">
    <property type="term" value="F:hydrolase activity"/>
    <property type="evidence" value="ECO:0007669"/>
    <property type="project" value="UniProtKB-UniRule"/>
</dbReference>
<proteinExistence type="inferred from homology"/>
<evidence type="ECO:0000256" key="3">
    <source>
        <dbReference type="ARBA" id="ARBA00022801"/>
    </source>
</evidence>
<dbReference type="GO" id="GO:0005694">
    <property type="term" value="C:chromosome"/>
    <property type="evidence" value="ECO:0007669"/>
    <property type="project" value="UniProtKB-ARBA"/>
</dbReference>
<dbReference type="STRING" id="578462.A0A0L0TBG8"/>
<dbReference type="InterPro" id="IPR041677">
    <property type="entry name" value="DNA2/NAM7_AAA_11"/>
</dbReference>
<keyword evidence="2 6" id="KW-0547">Nucleotide-binding</keyword>
<dbReference type="CDD" id="cd18808">
    <property type="entry name" value="SF1_C_Upf1"/>
    <property type="match status" value="1"/>
</dbReference>
<dbReference type="Pfam" id="PF13087">
    <property type="entry name" value="AAA_12"/>
    <property type="match status" value="1"/>
</dbReference>
<dbReference type="PANTHER" id="PTHR21529">
    <property type="entry name" value="MAMMARY TURMOR VIRUS RECEPTOR HOMOLOG 1, 2 MTVR1, 2"/>
    <property type="match status" value="1"/>
</dbReference>
<dbReference type="GO" id="GO:0005524">
    <property type="term" value="F:ATP binding"/>
    <property type="evidence" value="ECO:0007669"/>
    <property type="project" value="UniProtKB-UniRule"/>
</dbReference>
<dbReference type="eggNOG" id="KOG1801">
    <property type="taxonomic scope" value="Eukaryota"/>
</dbReference>
<feature type="domain" description="UvrD-like helicase ATP-binding" evidence="9">
    <location>
        <begin position="1150"/>
        <end position="1513"/>
    </location>
</feature>
<gene>
    <name evidence="10" type="ORF">AMAG_16343</name>
</gene>
<dbReference type="OrthoDB" id="3156807at2759"/>